<evidence type="ECO:0000256" key="1">
    <source>
        <dbReference type="ARBA" id="ARBA00000448"/>
    </source>
</evidence>
<dbReference type="GO" id="GO:0009251">
    <property type="term" value="P:glucan catabolic process"/>
    <property type="evidence" value="ECO:0007669"/>
    <property type="project" value="TreeGrafter"/>
</dbReference>
<dbReference type="Gene3D" id="3.20.20.300">
    <property type="entry name" value="Glycoside hydrolase, family 3, N-terminal domain"/>
    <property type="match status" value="1"/>
</dbReference>
<evidence type="ECO:0000313" key="9">
    <source>
        <dbReference type="EMBL" id="MBB5376692.1"/>
    </source>
</evidence>
<evidence type="ECO:0000256" key="5">
    <source>
        <dbReference type="ARBA" id="ARBA00022801"/>
    </source>
</evidence>
<feature type="domain" description="Fibronectin type III-like" evidence="7">
    <location>
        <begin position="627"/>
        <end position="696"/>
    </location>
</feature>
<reference evidence="11" key="2">
    <citation type="journal article" date="2019" name="Int. J. Syst. Evol. Microbiol.">
        <title>The Global Catalogue of Microorganisms (GCM) 10K type strain sequencing project: providing services to taxonomists for standard genome sequencing and annotation.</title>
        <authorList>
            <consortium name="The Broad Institute Genomics Platform"/>
            <consortium name="The Broad Institute Genome Sequencing Center for Infectious Disease"/>
            <person name="Wu L."/>
            <person name="Ma J."/>
        </authorList>
    </citation>
    <scope>NUCLEOTIDE SEQUENCE [LARGE SCALE GENOMIC DNA]</scope>
    <source>
        <strain evidence="11">CGMCC 1.18437</strain>
    </source>
</reference>
<evidence type="ECO:0000259" key="7">
    <source>
        <dbReference type="SMART" id="SM01217"/>
    </source>
</evidence>
<keyword evidence="11" id="KW-1185">Reference proteome</keyword>
<comment type="caution">
    <text evidence="9">The sequence shown here is derived from an EMBL/GenBank/DDBJ whole genome shotgun (WGS) entry which is preliminary data.</text>
</comment>
<dbReference type="RefSeq" id="WP_184111511.1">
    <property type="nucleotide sequence ID" value="NZ_BNAJ01000026.1"/>
</dbReference>
<dbReference type="Pfam" id="PF14310">
    <property type="entry name" value="Fn3-like"/>
    <property type="match status" value="1"/>
</dbReference>
<dbReference type="InterPro" id="IPR013783">
    <property type="entry name" value="Ig-like_fold"/>
</dbReference>
<evidence type="ECO:0000256" key="4">
    <source>
        <dbReference type="ARBA" id="ARBA00022729"/>
    </source>
</evidence>
<dbReference type="Gene3D" id="3.40.50.1700">
    <property type="entry name" value="Glycoside hydrolase family 3 C-terminal domain"/>
    <property type="match status" value="1"/>
</dbReference>
<dbReference type="SUPFAM" id="SSF51445">
    <property type="entry name" value="(Trans)glycosidases"/>
    <property type="match status" value="1"/>
</dbReference>
<proteinExistence type="inferred from homology"/>
<reference evidence="8" key="4">
    <citation type="submission" date="2024-05" db="EMBL/GenBank/DDBJ databases">
        <authorList>
            <person name="Sun Q."/>
            <person name="Zhou Y."/>
        </authorList>
    </citation>
    <scope>NUCLEOTIDE SEQUENCE</scope>
    <source>
        <strain evidence="8">CGMCC 1.18437</strain>
    </source>
</reference>
<dbReference type="PANTHER" id="PTHR30620">
    <property type="entry name" value="PERIPLASMIC BETA-GLUCOSIDASE-RELATED"/>
    <property type="match status" value="1"/>
</dbReference>
<sequence length="710" mass="74888">MADPAPPSPRVEALLARLTLEEKVGQLHQAHGLGAADHADLRAGRLGSAIVATSATAGNDRQERVRAAELNALQRIAVQESRLGIPLLFARDVIHGHRTVAPIPLAQAASFSPAHVEACAAVAAREARADGITWVYTPMLDIARDPRWGRVAESFGEDPHLGARLAAAAVRGYQGTALNDPERVAACAKHFVGYGAVEGGRDYNTLEITAHTLHNVHLPPFRAAVDAGVASVMSAFCDVGGVPVAAHPGLLTDVLRGTLGFPGVLVTDWGAVLELLEHGVAATEADAARLALLAGNDIDMASGAYRACLPALVASGAVPLDRVDAAVRRVLALKDALGLFDDPYADEGAAPRVHGRADHRAVTTDLARRSVVLLQNRDDVLPLRPGLRIGVVGAAAGWRGQLFGTWTLDGDAAEVPTLLEAVRALAGPGEVWHTVNLDEAMDWARSTDVLIVALGETPTRSGEDHSVAGVELPAGQLEQLEALRELDVPIVTVVFAGRPLVLTRAARASAALLLAWHPGVSGGTPVAEILFGAVNPSGHLPVTLPRHGGQSPAHYNHKPTGRPVATRPGAFRLSDQPDAPLYPFGFGLSYTPFTFTDLRVSAAHVRAGEDVQVRVTVSNTGERAGEVVTQLYLRDVHSSRTRPVRELRGFERVALPAGASADVTFTLGPQELGFYDDSGRLTLEPGAFQIWVGADSRASLTATFEVRPLP</sequence>
<dbReference type="SUPFAM" id="SSF52279">
    <property type="entry name" value="Beta-D-glucan exohydrolase, C-terminal domain"/>
    <property type="match status" value="1"/>
</dbReference>
<dbReference type="GO" id="GO:0008422">
    <property type="term" value="F:beta-glucosidase activity"/>
    <property type="evidence" value="ECO:0007669"/>
    <property type="project" value="UniProtKB-EC"/>
</dbReference>
<dbReference type="Proteomes" id="UP000619376">
    <property type="component" value="Unassembled WGS sequence"/>
</dbReference>
<keyword evidence="6 9" id="KW-0326">Glycosidase</keyword>
<evidence type="ECO:0000313" key="8">
    <source>
        <dbReference type="EMBL" id="GHF65848.1"/>
    </source>
</evidence>
<evidence type="ECO:0000256" key="3">
    <source>
        <dbReference type="ARBA" id="ARBA00012744"/>
    </source>
</evidence>
<dbReference type="SMART" id="SM01217">
    <property type="entry name" value="Fn3_like"/>
    <property type="match status" value="1"/>
</dbReference>
<dbReference type="FunFam" id="2.60.40.10:FF:000495">
    <property type="entry name" value="Periplasmic beta-glucosidase"/>
    <property type="match status" value="1"/>
</dbReference>
<reference evidence="9 10" key="3">
    <citation type="submission" date="2020-08" db="EMBL/GenBank/DDBJ databases">
        <title>Genomic Encyclopedia of Type Strains, Phase IV (KMG-IV): sequencing the most valuable type-strain genomes for metagenomic binning, comparative biology and taxonomic classification.</title>
        <authorList>
            <person name="Goeker M."/>
        </authorList>
    </citation>
    <scope>NUCLEOTIDE SEQUENCE [LARGE SCALE GENOMIC DNA]</scope>
    <source>
        <strain evidence="9 10">DSM 27521</strain>
    </source>
</reference>
<dbReference type="InterPro" id="IPR036962">
    <property type="entry name" value="Glyco_hydro_3_N_sf"/>
</dbReference>
<dbReference type="InterPro" id="IPR001764">
    <property type="entry name" value="Glyco_hydro_3_N"/>
</dbReference>
<evidence type="ECO:0000313" key="11">
    <source>
        <dbReference type="Proteomes" id="UP000619376"/>
    </source>
</evidence>
<dbReference type="Pfam" id="PF01915">
    <property type="entry name" value="Glyco_hydro_3_C"/>
    <property type="match status" value="1"/>
</dbReference>
<evidence type="ECO:0000313" key="10">
    <source>
        <dbReference type="Proteomes" id="UP000539473"/>
    </source>
</evidence>
<dbReference type="InterPro" id="IPR002772">
    <property type="entry name" value="Glyco_hydro_3_C"/>
</dbReference>
<gene>
    <name evidence="8" type="ORF">GCM10017781_46970</name>
    <name evidence="9" type="ORF">HNQ07_002156</name>
</gene>
<dbReference type="EMBL" id="BNAJ01000026">
    <property type="protein sequence ID" value="GHF65848.1"/>
    <property type="molecule type" value="Genomic_DNA"/>
</dbReference>
<evidence type="ECO:0000256" key="6">
    <source>
        <dbReference type="ARBA" id="ARBA00023295"/>
    </source>
</evidence>
<dbReference type="PANTHER" id="PTHR30620:SF16">
    <property type="entry name" value="LYSOSOMAL BETA GLUCOSIDASE"/>
    <property type="match status" value="1"/>
</dbReference>
<dbReference type="PRINTS" id="PR00133">
    <property type="entry name" value="GLHYDRLASE3"/>
</dbReference>
<dbReference type="EMBL" id="JACHFK010000004">
    <property type="protein sequence ID" value="MBB5376692.1"/>
    <property type="molecule type" value="Genomic_DNA"/>
</dbReference>
<dbReference type="Gene3D" id="2.60.40.10">
    <property type="entry name" value="Immunoglobulins"/>
    <property type="match status" value="1"/>
</dbReference>
<reference evidence="8" key="1">
    <citation type="journal article" date="2014" name="Int. J. Syst. Evol. Microbiol.">
        <title>Complete genome of a new Firmicutes species belonging to the dominant human colonic microbiota ('Ruminococcus bicirculans') reveals two chromosomes and a selective capacity to utilize plant glucans.</title>
        <authorList>
            <consortium name="NISC Comparative Sequencing Program"/>
            <person name="Wegmann U."/>
            <person name="Louis P."/>
            <person name="Goesmann A."/>
            <person name="Henrissat B."/>
            <person name="Duncan S.H."/>
            <person name="Flint H.J."/>
        </authorList>
    </citation>
    <scope>NUCLEOTIDE SEQUENCE</scope>
    <source>
        <strain evidence="8">CGMCC 1.18437</strain>
    </source>
</reference>
<comment type="catalytic activity">
    <reaction evidence="1">
        <text>Hydrolysis of terminal, non-reducing beta-D-glucosyl residues with release of beta-D-glucose.</text>
        <dbReference type="EC" id="3.2.1.21"/>
    </reaction>
</comment>
<dbReference type="InterPro" id="IPR017853">
    <property type="entry name" value="GH"/>
</dbReference>
<keyword evidence="4" id="KW-0732">Signal</keyword>
<name>A0A7W8KEH1_9DEIO</name>
<dbReference type="InterPro" id="IPR051915">
    <property type="entry name" value="Cellulose_Degrad_GH3"/>
</dbReference>
<evidence type="ECO:0000256" key="2">
    <source>
        <dbReference type="ARBA" id="ARBA00005336"/>
    </source>
</evidence>
<dbReference type="EC" id="3.2.1.21" evidence="3"/>
<dbReference type="AlphaFoldDB" id="A0A7W8KEH1"/>
<dbReference type="InterPro" id="IPR026891">
    <property type="entry name" value="Fn3-like"/>
</dbReference>
<comment type="similarity">
    <text evidence="2">Belongs to the glycosyl hydrolase 3 family.</text>
</comment>
<organism evidence="9 10">
    <name type="scientific">Deinococcus metalli</name>
    <dbReference type="NCBI Taxonomy" id="1141878"/>
    <lineage>
        <taxon>Bacteria</taxon>
        <taxon>Thermotogati</taxon>
        <taxon>Deinococcota</taxon>
        <taxon>Deinococci</taxon>
        <taxon>Deinococcales</taxon>
        <taxon>Deinococcaceae</taxon>
        <taxon>Deinococcus</taxon>
    </lineage>
</organism>
<accession>A0A7W8KEH1</accession>
<dbReference type="Proteomes" id="UP000539473">
    <property type="component" value="Unassembled WGS sequence"/>
</dbReference>
<keyword evidence="5 9" id="KW-0378">Hydrolase</keyword>
<protein>
    <recommendedName>
        <fullName evidence="3">beta-glucosidase</fullName>
        <ecNumber evidence="3">3.2.1.21</ecNumber>
    </recommendedName>
</protein>
<dbReference type="Pfam" id="PF00933">
    <property type="entry name" value="Glyco_hydro_3"/>
    <property type="match status" value="1"/>
</dbReference>
<dbReference type="InterPro" id="IPR036881">
    <property type="entry name" value="Glyco_hydro_3_C_sf"/>
</dbReference>